<comment type="caution">
    <text evidence="1">The sequence shown here is derived from an EMBL/GenBank/DDBJ whole genome shotgun (WGS) entry which is preliminary data.</text>
</comment>
<accession>A0ABD2QNQ7</accession>
<protein>
    <submittedName>
        <fullName evidence="1">Uncharacterized protein</fullName>
    </submittedName>
</protein>
<sequence length="192" mass="22778">MRDKEVIQDYRFMPEPDLPALRLSSNCSDCDASALQQYAQICINCALKNNLKDQILTPKLRQSLVFEHQLTLTEATVLVRWPQLLHLFLTSFHQFTRPDQRISNLVIVRKSYENTIRRELVFWLMKMTHFQTDDHQHFRLVKEFCNQTFYFPLYLSTRSNGDLPKISDSQNLTALVTTTHYRNFTNELFKTK</sequence>
<dbReference type="Proteomes" id="UP001626550">
    <property type="component" value="Unassembled WGS sequence"/>
</dbReference>
<organism evidence="1 2">
    <name type="scientific">Cichlidogyrus casuarinus</name>
    <dbReference type="NCBI Taxonomy" id="1844966"/>
    <lineage>
        <taxon>Eukaryota</taxon>
        <taxon>Metazoa</taxon>
        <taxon>Spiralia</taxon>
        <taxon>Lophotrochozoa</taxon>
        <taxon>Platyhelminthes</taxon>
        <taxon>Monogenea</taxon>
        <taxon>Monopisthocotylea</taxon>
        <taxon>Dactylogyridea</taxon>
        <taxon>Ancyrocephalidae</taxon>
        <taxon>Cichlidogyrus</taxon>
    </lineage>
</organism>
<name>A0ABD2QNQ7_9PLAT</name>
<dbReference type="EMBL" id="JBJKFK010000076">
    <property type="protein sequence ID" value="KAL3320106.1"/>
    <property type="molecule type" value="Genomic_DNA"/>
</dbReference>
<dbReference type="AlphaFoldDB" id="A0ABD2QNQ7"/>
<keyword evidence="2" id="KW-1185">Reference proteome</keyword>
<reference evidence="1 2" key="1">
    <citation type="submission" date="2024-11" db="EMBL/GenBank/DDBJ databases">
        <title>Adaptive evolution of stress response genes in parasites aligns with host niche diversity.</title>
        <authorList>
            <person name="Hahn C."/>
            <person name="Resl P."/>
        </authorList>
    </citation>
    <scope>NUCLEOTIDE SEQUENCE [LARGE SCALE GENOMIC DNA]</scope>
    <source>
        <strain evidence="1">EGGRZ-B1_66</strain>
        <tissue evidence="1">Body</tissue>
    </source>
</reference>
<proteinExistence type="predicted"/>
<gene>
    <name evidence="1" type="ORF">Ciccas_001219</name>
</gene>
<evidence type="ECO:0000313" key="1">
    <source>
        <dbReference type="EMBL" id="KAL3320106.1"/>
    </source>
</evidence>
<evidence type="ECO:0000313" key="2">
    <source>
        <dbReference type="Proteomes" id="UP001626550"/>
    </source>
</evidence>